<dbReference type="Proteomes" id="UP001459277">
    <property type="component" value="Unassembled WGS sequence"/>
</dbReference>
<accession>A0AAW2C7Y8</accession>
<comment type="caution">
    <text evidence="1">The sequence shown here is derived from an EMBL/GenBank/DDBJ whole genome shotgun (WGS) entry which is preliminary data.</text>
</comment>
<evidence type="ECO:0000313" key="2">
    <source>
        <dbReference type="Proteomes" id="UP001459277"/>
    </source>
</evidence>
<reference evidence="1 2" key="1">
    <citation type="submission" date="2024-01" db="EMBL/GenBank/DDBJ databases">
        <title>A telomere-to-telomere, gap-free genome of sweet tea (Lithocarpus litseifolius).</title>
        <authorList>
            <person name="Zhou J."/>
        </authorList>
    </citation>
    <scope>NUCLEOTIDE SEQUENCE [LARGE SCALE GENOMIC DNA]</scope>
    <source>
        <strain evidence="1">Zhou-2022a</strain>
        <tissue evidence="1">Leaf</tissue>
    </source>
</reference>
<dbReference type="AlphaFoldDB" id="A0AAW2C7Y8"/>
<feature type="non-terminal residue" evidence="1">
    <location>
        <position position="1"/>
    </location>
</feature>
<dbReference type="EMBL" id="JAZDWU010000008">
    <property type="protein sequence ID" value="KAK9993558.1"/>
    <property type="molecule type" value="Genomic_DNA"/>
</dbReference>
<protein>
    <submittedName>
        <fullName evidence="1">Uncharacterized protein</fullName>
    </submittedName>
</protein>
<gene>
    <name evidence="1" type="ORF">SO802_023261</name>
</gene>
<keyword evidence="2" id="KW-1185">Reference proteome</keyword>
<name>A0AAW2C7Y8_9ROSI</name>
<organism evidence="1 2">
    <name type="scientific">Lithocarpus litseifolius</name>
    <dbReference type="NCBI Taxonomy" id="425828"/>
    <lineage>
        <taxon>Eukaryota</taxon>
        <taxon>Viridiplantae</taxon>
        <taxon>Streptophyta</taxon>
        <taxon>Embryophyta</taxon>
        <taxon>Tracheophyta</taxon>
        <taxon>Spermatophyta</taxon>
        <taxon>Magnoliopsida</taxon>
        <taxon>eudicotyledons</taxon>
        <taxon>Gunneridae</taxon>
        <taxon>Pentapetalae</taxon>
        <taxon>rosids</taxon>
        <taxon>fabids</taxon>
        <taxon>Fagales</taxon>
        <taxon>Fagaceae</taxon>
        <taxon>Lithocarpus</taxon>
    </lineage>
</organism>
<evidence type="ECO:0000313" key="1">
    <source>
        <dbReference type="EMBL" id="KAK9993558.1"/>
    </source>
</evidence>
<sequence>VGDGASINIWKDTWLPQPSTFMITSPPCGVLPESSTISTLIDNTAGEWKHNLINAAFLPYDANKILIIPINKN</sequence>
<proteinExistence type="predicted"/>